<dbReference type="PRINTS" id="PR00045">
    <property type="entry name" value="SIGMA54FCT"/>
</dbReference>
<dbReference type="NCBIfam" id="TIGR02395">
    <property type="entry name" value="rpoN_sigma"/>
    <property type="match status" value="1"/>
</dbReference>
<keyword evidence="2" id="KW-0240">DNA-directed RNA polymerase</keyword>
<proteinExistence type="inferred from homology"/>
<name>A0ABU7M2P6_9BACT</name>
<evidence type="ECO:0000259" key="9">
    <source>
        <dbReference type="Pfam" id="PF04552"/>
    </source>
</evidence>
<dbReference type="PIRSF" id="PIRSF000774">
    <property type="entry name" value="RpoN"/>
    <property type="match status" value="1"/>
</dbReference>
<evidence type="ECO:0000313" key="12">
    <source>
        <dbReference type="Proteomes" id="UP001331664"/>
    </source>
</evidence>
<dbReference type="PROSITE" id="PS00718">
    <property type="entry name" value="SIGMA54_2"/>
    <property type="match status" value="1"/>
</dbReference>
<feature type="domain" description="RNA polymerase sigma factor 54 core-binding" evidence="10">
    <location>
        <begin position="71"/>
        <end position="244"/>
    </location>
</feature>
<keyword evidence="7" id="KW-0238">DNA-binding</keyword>
<keyword evidence="4 11" id="KW-0548">Nucleotidyltransferase</keyword>
<dbReference type="PANTHER" id="PTHR32248:SF4">
    <property type="entry name" value="RNA POLYMERASE SIGMA-54 FACTOR"/>
    <property type="match status" value="1"/>
</dbReference>
<dbReference type="GO" id="GO:0003899">
    <property type="term" value="F:DNA-directed RNA polymerase activity"/>
    <property type="evidence" value="ECO:0007669"/>
    <property type="project" value="UniProtKB-EC"/>
</dbReference>
<dbReference type="EMBL" id="JAZBRD010000001">
    <property type="protein sequence ID" value="MEE3743839.1"/>
    <property type="molecule type" value="Genomic_DNA"/>
</dbReference>
<reference evidence="11 12" key="1">
    <citation type="submission" date="2024-01" db="EMBL/GenBank/DDBJ databases">
        <title>Campylobacter porcellus sp. nov.</title>
        <authorList>
            <person name="Papic B."/>
            <person name="Gruntar I."/>
        </authorList>
    </citation>
    <scope>NUCLEOTIDE SEQUENCE [LARGE SCALE GENOMIC DNA]</scope>
    <source>
        <strain evidence="11 12">CX2-4855-23</strain>
    </source>
</reference>
<organism evidence="11 12">
    <name type="scientific">Campylobacter porcelli</name>
    <dbReference type="NCBI Taxonomy" id="1660073"/>
    <lineage>
        <taxon>Bacteria</taxon>
        <taxon>Pseudomonadati</taxon>
        <taxon>Campylobacterota</taxon>
        <taxon>Epsilonproteobacteria</taxon>
        <taxon>Campylobacterales</taxon>
        <taxon>Campylobacteraceae</taxon>
        <taxon>Campylobacter</taxon>
    </lineage>
</organism>
<keyword evidence="8" id="KW-0804">Transcription</keyword>
<evidence type="ECO:0000313" key="11">
    <source>
        <dbReference type="EMBL" id="MEE3743839.1"/>
    </source>
</evidence>
<sequence length="412" mass="47571">MKLSQKLTAKTKLNQTLRSWLPILQASGDELKETLEPFLEKNPFAQLEPNPKSRSINFYNDLYKTSISDAIESNIIYKESLYEKLYNQIDDRLFPSQKSKEIANLIIESISDEGYFEWSDEKFANFSKEEVERVRARFAYLEPIGVGAVDYKESFIFQLNDLCDDDEIYRLCVEIIEDFENISKFTKRKNYDAAMSIIKKFKNPPAIEYMDSDILVIPDIFVYDNDGAIEVAVNDEFYPHINIDIDGVDEKSEFVSSKIKEAKDLIDALEMRKSTLYKIGLMIIEYQYDYFFGGDIKPMKLKDIADDLGRNPSTISRAIQNKFLSSKRGIVPLKNFFTAAAAKEVSNAAIKEFLLNLIKNENRLKPLSDEAILAMIESEFDIKLVRRTITKYRKMLNIASSSERKKLYAIQG</sequence>
<dbReference type="Proteomes" id="UP001331664">
    <property type="component" value="Unassembled WGS sequence"/>
</dbReference>
<dbReference type="EC" id="2.7.7.6" evidence="11"/>
<dbReference type="PROSITE" id="PS50044">
    <property type="entry name" value="SIGMA54_3"/>
    <property type="match status" value="1"/>
</dbReference>
<comment type="caution">
    <text evidence="11">The sequence shown here is derived from an EMBL/GenBank/DDBJ whole genome shotgun (WGS) entry which is preliminary data.</text>
</comment>
<dbReference type="NCBIfam" id="NF004602">
    <property type="entry name" value="PRK05932.2-4"/>
    <property type="match status" value="1"/>
</dbReference>
<evidence type="ECO:0000256" key="2">
    <source>
        <dbReference type="ARBA" id="ARBA00022478"/>
    </source>
</evidence>
<keyword evidence="12" id="KW-1185">Reference proteome</keyword>
<dbReference type="InterPro" id="IPR007046">
    <property type="entry name" value="RNA_pol_sigma_54_core-bd"/>
</dbReference>
<dbReference type="Pfam" id="PF00309">
    <property type="entry name" value="Sigma54_AID"/>
    <property type="match status" value="1"/>
</dbReference>
<comment type="similarity">
    <text evidence="1">Belongs to the sigma-54 factor family.</text>
</comment>
<keyword evidence="5" id="KW-0805">Transcription regulation</keyword>
<dbReference type="InterPro" id="IPR038709">
    <property type="entry name" value="RpoN_core-bd_sf"/>
</dbReference>
<evidence type="ECO:0000256" key="8">
    <source>
        <dbReference type="ARBA" id="ARBA00023163"/>
    </source>
</evidence>
<dbReference type="RefSeq" id="WP_330518428.1">
    <property type="nucleotide sequence ID" value="NZ_JAZBRC010000001.1"/>
</dbReference>
<dbReference type="InterPro" id="IPR007634">
    <property type="entry name" value="RNA_pol_sigma_54_DNA-bd"/>
</dbReference>
<evidence type="ECO:0000256" key="1">
    <source>
        <dbReference type="ARBA" id="ARBA00008798"/>
    </source>
</evidence>
<evidence type="ECO:0000256" key="5">
    <source>
        <dbReference type="ARBA" id="ARBA00023015"/>
    </source>
</evidence>
<dbReference type="Gene3D" id="1.10.10.60">
    <property type="entry name" value="Homeodomain-like"/>
    <property type="match status" value="1"/>
</dbReference>
<feature type="domain" description="RNA polymerase sigma factor 54 DNA-binding" evidence="9">
    <location>
        <begin position="253"/>
        <end position="406"/>
    </location>
</feature>
<dbReference type="Pfam" id="PF04963">
    <property type="entry name" value="Sigma54_CBD"/>
    <property type="match status" value="1"/>
</dbReference>
<keyword evidence="3 11" id="KW-0808">Transferase</keyword>
<evidence type="ECO:0000256" key="4">
    <source>
        <dbReference type="ARBA" id="ARBA00022695"/>
    </source>
</evidence>
<evidence type="ECO:0000259" key="10">
    <source>
        <dbReference type="Pfam" id="PF04963"/>
    </source>
</evidence>
<keyword evidence="6" id="KW-0731">Sigma factor</keyword>
<dbReference type="InterPro" id="IPR000394">
    <property type="entry name" value="RNA_pol_sigma_54"/>
</dbReference>
<evidence type="ECO:0000256" key="6">
    <source>
        <dbReference type="ARBA" id="ARBA00023082"/>
    </source>
</evidence>
<evidence type="ECO:0000256" key="3">
    <source>
        <dbReference type="ARBA" id="ARBA00022679"/>
    </source>
</evidence>
<accession>A0ABU7M2P6</accession>
<gene>
    <name evidence="11" type="ORF">V2I23_00840</name>
</gene>
<dbReference type="Gene3D" id="1.10.10.1330">
    <property type="entry name" value="RNA polymerase sigma-54 factor, core-binding domain"/>
    <property type="match status" value="1"/>
</dbReference>
<protein>
    <submittedName>
        <fullName evidence="11">RNA polymerase factor sigma-54</fullName>
        <ecNumber evidence="11">2.7.7.6</ecNumber>
    </submittedName>
</protein>
<dbReference type="PANTHER" id="PTHR32248">
    <property type="entry name" value="RNA POLYMERASE SIGMA-54 FACTOR"/>
    <property type="match status" value="1"/>
</dbReference>
<dbReference type="Pfam" id="PF04552">
    <property type="entry name" value="Sigma54_DBD"/>
    <property type="match status" value="1"/>
</dbReference>
<evidence type="ECO:0000256" key="7">
    <source>
        <dbReference type="ARBA" id="ARBA00023125"/>
    </source>
</evidence>